<accession>A0A4Q4K7X4</accession>
<evidence type="ECO:0000313" key="5">
    <source>
        <dbReference type="Proteomes" id="UP000673383"/>
    </source>
</evidence>
<feature type="transmembrane region" description="Helical" evidence="2">
    <location>
        <begin position="21"/>
        <end position="39"/>
    </location>
</feature>
<dbReference type="Proteomes" id="UP000673383">
    <property type="component" value="Unassembled WGS sequence"/>
</dbReference>
<dbReference type="AlphaFoldDB" id="A0A4Q4K7X4"/>
<dbReference type="GeneID" id="92959059"/>
<evidence type="ECO:0000313" key="4">
    <source>
        <dbReference type="EMBL" id="MEY9314824.1"/>
    </source>
</evidence>
<feature type="region of interest" description="Disordered" evidence="1">
    <location>
        <begin position="64"/>
        <end position="87"/>
    </location>
</feature>
<dbReference type="EMBL" id="JAFICZ010000001">
    <property type="protein sequence ID" value="MBP1299621.1"/>
    <property type="molecule type" value="Genomic_DNA"/>
</dbReference>
<comment type="caution">
    <text evidence="3">The sequence shown here is derived from an EMBL/GenBank/DDBJ whole genome shotgun (WGS) entry which is preliminary data.</text>
</comment>
<dbReference type="Pfam" id="PF04964">
    <property type="entry name" value="Flp_Fap"/>
    <property type="match status" value="1"/>
</dbReference>
<protein>
    <submittedName>
        <fullName evidence="3">Flp pilus assembly pilin Flp</fullName>
    </submittedName>
</protein>
<organism evidence="3 5">
    <name type="scientific">Bradyrhizobium elkanii</name>
    <dbReference type="NCBI Taxonomy" id="29448"/>
    <lineage>
        <taxon>Bacteria</taxon>
        <taxon>Pseudomonadati</taxon>
        <taxon>Pseudomonadota</taxon>
        <taxon>Alphaproteobacteria</taxon>
        <taxon>Hyphomicrobiales</taxon>
        <taxon>Nitrobacteraceae</taxon>
        <taxon>Bradyrhizobium</taxon>
    </lineage>
</organism>
<evidence type="ECO:0000256" key="1">
    <source>
        <dbReference type="SAM" id="MobiDB-lite"/>
    </source>
</evidence>
<gene>
    <name evidence="4" type="ORF">ABIF29_001623</name>
    <name evidence="3" type="ORF">JOH49_009374</name>
</gene>
<dbReference type="InterPro" id="IPR007047">
    <property type="entry name" value="Flp_Fap"/>
</dbReference>
<evidence type="ECO:0000313" key="6">
    <source>
        <dbReference type="Proteomes" id="UP001565471"/>
    </source>
</evidence>
<proteinExistence type="predicted"/>
<reference evidence="3" key="1">
    <citation type="submission" date="2021-02" db="EMBL/GenBank/DDBJ databases">
        <title>Genomic Encyclopedia of Type Strains, Phase IV (KMG-V): Genome sequencing to study the core and pangenomes of soil and plant-associated prokaryotes.</title>
        <authorList>
            <person name="Whitman W."/>
        </authorList>
    </citation>
    <scope>NUCLEOTIDE SEQUENCE</scope>
    <source>
        <strain evidence="3">USDA 406</strain>
    </source>
</reference>
<sequence>MRSFAFQRFWPNKTGATSIEYGLIAVAVSVALILALNGLRANYNADCSAVPARSVSTGEFDKMDLAREPGTGKQQNFEKASAGSLGR</sequence>
<keyword evidence="2" id="KW-0812">Transmembrane</keyword>
<keyword evidence="2" id="KW-0472">Membrane</keyword>
<reference evidence="4 6" key="2">
    <citation type="submission" date="2024-07" db="EMBL/GenBank/DDBJ databases">
        <title>Genomic Encyclopedia of Type Strains, Phase V (KMG-V): Genome sequencing to study the core and pangenomes of soil and plant-associated prokaryotes.</title>
        <authorList>
            <person name="Whitman W."/>
        </authorList>
    </citation>
    <scope>NUCLEOTIDE SEQUENCE [LARGE SCALE GENOMIC DNA]</scope>
    <source>
        <strain evidence="4 6">USDA 415</strain>
    </source>
</reference>
<name>A0A4Q4K7X4_BRAEL</name>
<dbReference type="RefSeq" id="WP_016842074.1">
    <property type="nucleotide sequence ID" value="NZ_BJNL01000143.1"/>
</dbReference>
<dbReference type="EMBL" id="JBGBZA010000002">
    <property type="protein sequence ID" value="MEY9314824.1"/>
    <property type="molecule type" value="Genomic_DNA"/>
</dbReference>
<evidence type="ECO:0000256" key="2">
    <source>
        <dbReference type="SAM" id="Phobius"/>
    </source>
</evidence>
<keyword evidence="6" id="KW-1185">Reference proteome</keyword>
<keyword evidence="2" id="KW-1133">Transmembrane helix</keyword>
<dbReference type="Proteomes" id="UP001565471">
    <property type="component" value="Unassembled WGS sequence"/>
</dbReference>
<evidence type="ECO:0000313" key="3">
    <source>
        <dbReference type="EMBL" id="MBP1299621.1"/>
    </source>
</evidence>